<dbReference type="GO" id="GO:0051751">
    <property type="term" value="F:alpha-1,4-mannosyltransferase activity"/>
    <property type="evidence" value="ECO:0007669"/>
    <property type="project" value="InterPro"/>
</dbReference>
<evidence type="ECO:0000256" key="12">
    <source>
        <dbReference type="ARBA" id="ARBA00025399"/>
    </source>
</evidence>
<feature type="compositionally biased region" description="Basic and acidic residues" evidence="16">
    <location>
        <begin position="1029"/>
        <end position="1042"/>
    </location>
</feature>
<evidence type="ECO:0000256" key="15">
    <source>
        <dbReference type="SAM" id="Coils"/>
    </source>
</evidence>
<evidence type="ECO:0000256" key="10">
    <source>
        <dbReference type="ARBA" id="ARBA00022989"/>
    </source>
</evidence>
<dbReference type="Gene3D" id="3.40.50.10980">
    <property type="entry name" value="Nibrin, BRCT2 domain"/>
    <property type="match status" value="1"/>
</dbReference>
<dbReference type="InterPro" id="IPR043014">
    <property type="entry name" value="Nibrin_BRCT2_sf"/>
</dbReference>
<comment type="function">
    <text evidence="12">Mannosyltransferase involved in glycosylphosphatidylinositol-anchor biosynthesis. Transfers the first alpha-1,4-mannose to GlcN-acyl-PI during GPI precursor assembly. Required for cell wall integrity.</text>
</comment>
<dbReference type="InterPro" id="IPR000253">
    <property type="entry name" value="FHA_dom"/>
</dbReference>
<evidence type="ECO:0000256" key="3">
    <source>
        <dbReference type="ARBA" id="ARBA00011071"/>
    </source>
</evidence>
<comment type="caution">
    <text evidence="19">The sequence shown here is derived from an EMBL/GenBank/DDBJ whole genome shotgun (WGS) entry which is preliminary data.</text>
</comment>
<dbReference type="Gene3D" id="2.60.200.20">
    <property type="match status" value="1"/>
</dbReference>
<dbReference type="InterPro" id="IPR032429">
    <property type="entry name" value="Nibrin_BRCT2"/>
</dbReference>
<feature type="region of interest" description="Disordered" evidence="16">
    <location>
        <begin position="1025"/>
        <end position="1052"/>
    </location>
</feature>
<evidence type="ECO:0000256" key="7">
    <source>
        <dbReference type="ARBA" id="ARBA00022679"/>
    </source>
</evidence>
<keyword evidence="8 17" id="KW-0812">Transmembrane</keyword>
<feature type="compositionally biased region" description="Polar residues" evidence="16">
    <location>
        <begin position="1181"/>
        <end position="1190"/>
    </location>
</feature>
<dbReference type="UniPathway" id="UPA00196"/>
<feature type="region of interest" description="Disordered" evidence="16">
    <location>
        <begin position="453"/>
        <end position="479"/>
    </location>
</feature>
<dbReference type="Pfam" id="PF16508">
    <property type="entry name" value="NIBRIN_BRCT_II"/>
    <property type="match status" value="1"/>
</dbReference>
<keyword evidence="9" id="KW-0256">Endoplasmic reticulum</keyword>
<dbReference type="SUPFAM" id="SSF49879">
    <property type="entry name" value="SMAD/FHA domain"/>
    <property type="match status" value="1"/>
</dbReference>
<dbReference type="EMBL" id="PUHP01000451">
    <property type="protein sequence ID" value="TQN69938.1"/>
    <property type="molecule type" value="Genomic_DNA"/>
</dbReference>
<dbReference type="PANTHER" id="PTHR12886:SF0">
    <property type="entry name" value="GPI MANNOSYLTRANSFERASE 1"/>
    <property type="match status" value="1"/>
</dbReference>
<feature type="transmembrane region" description="Helical" evidence="17">
    <location>
        <begin position="399"/>
        <end position="422"/>
    </location>
</feature>
<evidence type="ECO:0000256" key="16">
    <source>
        <dbReference type="SAM" id="MobiDB-lite"/>
    </source>
</evidence>
<comment type="subcellular location">
    <subcellularLocation>
        <location evidence="1">Endoplasmic reticulum membrane</location>
        <topology evidence="1">Multi-pass membrane protein</topology>
    </subcellularLocation>
</comment>
<accession>A0A5Q4BSD0</accession>
<comment type="similarity">
    <text evidence="3">Belongs to the PIGM family.</text>
</comment>
<dbReference type="Pfam" id="PF00498">
    <property type="entry name" value="FHA"/>
    <property type="match status" value="1"/>
</dbReference>
<feature type="region of interest" description="Disordered" evidence="16">
    <location>
        <begin position="708"/>
        <end position="750"/>
    </location>
</feature>
<dbReference type="Proteomes" id="UP000326340">
    <property type="component" value="Unassembled WGS sequence"/>
</dbReference>
<feature type="compositionally biased region" description="Polar residues" evidence="16">
    <location>
        <begin position="907"/>
        <end position="925"/>
    </location>
</feature>
<keyword evidence="11 17" id="KW-0472">Membrane</keyword>
<feature type="domain" description="FHA" evidence="18">
    <location>
        <begin position="536"/>
        <end position="599"/>
    </location>
</feature>
<feature type="transmembrane region" description="Helical" evidence="17">
    <location>
        <begin position="220"/>
        <end position="249"/>
    </location>
</feature>
<protein>
    <recommendedName>
        <fullName evidence="4">GPI mannosyltransferase 1</fullName>
    </recommendedName>
    <alternativeName>
        <fullName evidence="14">GPI mannosyltransferase I</fullName>
    </alternativeName>
    <alternativeName>
        <fullName evidence="13">Glycosylphosphatidylinositol-anchor biosynthesis protein 14</fullName>
    </alternativeName>
</protein>
<feature type="transmembrane region" description="Helical" evidence="17">
    <location>
        <begin position="163"/>
        <end position="188"/>
    </location>
</feature>
<dbReference type="GO" id="GO:0004376">
    <property type="term" value="F:GPI mannosyltransferase activity"/>
    <property type="evidence" value="ECO:0007669"/>
    <property type="project" value="InterPro"/>
</dbReference>
<keyword evidence="6 19" id="KW-0328">Glycosyltransferase</keyword>
<evidence type="ECO:0000313" key="19">
    <source>
        <dbReference type="EMBL" id="TQN69938.1"/>
    </source>
</evidence>
<feature type="transmembrane region" description="Helical" evidence="17">
    <location>
        <begin position="286"/>
        <end position="303"/>
    </location>
</feature>
<feature type="compositionally biased region" description="Basic and acidic residues" evidence="16">
    <location>
        <begin position="1113"/>
        <end position="1126"/>
    </location>
</feature>
<feature type="compositionally biased region" description="Polar residues" evidence="16">
    <location>
        <begin position="458"/>
        <end position="479"/>
    </location>
</feature>
<keyword evidence="10 17" id="KW-1133">Transmembrane helix</keyword>
<comment type="pathway">
    <text evidence="2">Glycolipid biosynthesis; glycosylphosphatidylinositol-anchor biosynthesis.</text>
</comment>
<dbReference type="SMART" id="SM00240">
    <property type="entry name" value="FHA"/>
    <property type="match status" value="1"/>
</dbReference>
<dbReference type="PROSITE" id="PS50006">
    <property type="entry name" value="FHA_DOMAIN"/>
    <property type="match status" value="1"/>
</dbReference>
<evidence type="ECO:0000256" key="5">
    <source>
        <dbReference type="ARBA" id="ARBA00022502"/>
    </source>
</evidence>
<feature type="compositionally biased region" description="Acidic residues" evidence="16">
    <location>
        <begin position="1306"/>
        <end position="1315"/>
    </location>
</feature>
<feature type="compositionally biased region" description="Low complexity" evidence="16">
    <location>
        <begin position="1251"/>
        <end position="1288"/>
    </location>
</feature>
<dbReference type="InterPro" id="IPR008984">
    <property type="entry name" value="SMAD_FHA_dom_sf"/>
</dbReference>
<organism evidence="19 20">
    <name type="scientific">Colletotrichum shisoi</name>
    <dbReference type="NCBI Taxonomy" id="2078593"/>
    <lineage>
        <taxon>Eukaryota</taxon>
        <taxon>Fungi</taxon>
        <taxon>Dikarya</taxon>
        <taxon>Ascomycota</taxon>
        <taxon>Pezizomycotina</taxon>
        <taxon>Sordariomycetes</taxon>
        <taxon>Hypocreomycetidae</taxon>
        <taxon>Glomerellales</taxon>
        <taxon>Glomerellaceae</taxon>
        <taxon>Colletotrichum</taxon>
        <taxon>Colletotrichum destructivum species complex</taxon>
    </lineage>
</organism>
<dbReference type="Pfam" id="PF05007">
    <property type="entry name" value="Mannosyl_trans"/>
    <property type="match status" value="2"/>
</dbReference>
<dbReference type="GO" id="GO:0005789">
    <property type="term" value="C:endoplasmic reticulum membrane"/>
    <property type="evidence" value="ECO:0007669"/>
    <property type="project" value="UniProtKB-SubCell"/>
</dbReference>
<name>A0A5Q4BSD0_9PEZI</name>
<evidence type="ECO:0000259" key="18">
    <source>
        <dbReference type="PROSITE" id="PS50006"/>
    </source>
</evidence>
<evidence type="ECO:0000256" key="6">
    <source>
        <dbReference type="ARBA" id="ARBA00022676"/>
    </source>
</evidence>
<evidence type="ECO:0000256" key="11">
    <source>
        <dbReference type="ARBA" id="ARBA00023136"/>
    </source>
</evidence>
<proteinExistence type="inferred from homology"/>
<feature type="transmembrane region" description="Helical" evidence="17">
    <location>
        <begin position="7"/>
        <end position="29"/>
    </location>
</feature>
<feature type="non-terminal residue" evidence="19">
    <location>
        <position position="1315"/>
    </location>
</feature>
<sequence>MAGLDALFRPVPLFTTAAVLRVAMLYYGLWQDAHSAVKYTDIDYLVFTDAARFTAQGRSPYDRETYRYTPLLAWMLVPTASSQAWFAFGKFVFAAADLLAGYYIVRILERRGVGQARALKFASIWLLNPMVATISTRGSSEGLLGVTVMALLWAVLERRIPFAGLLLGFGVHFKIYPFIYAPAIVWWMDDETLGRRSSGTHGKTLVKAVSNFLSPERIKLAVVSLATFMSLNIVMYSIYGTPFLVHTYFHHVTRIDHRHNFSPYNILLYLTSAFPSTAAIRIESVAFLPQILLSTVLIPLVLAKKDLATSMMAQTFAFVTFNKVCTSQVRICSPRKACISSLTSKQYFLWYMVFLPIYLPNSSFLEDPKLGVTALALWIVSQAAWLQKGFQLEFLGVSTFFPGLFVSSVGFFLVNCWILGVIKRVEETWKTKNEKGVAAWKWARDTASLSRPAWDAGTPSNFPTTNSLPSRQPTAQKSADCSSWQKEQTAMWLLETDGDVFQGITIHNLPQKAERDKRLTRLNTGRRLWLRPGKRYLFGRTASEPGQLAISHKTISRKHLTIEVGTVPDGASQHLSSRSAVMIEDLGTKTGTTVDGHKYKGEKHVITEPAAEIKMGGCPDMFRLSWHPVVLTFSFSSRELQADPFSRLRAELEQFDVKLAADYNIQHTTHVVTKKRNTSKGLQALINGRYIVTDSFVDAIVAAATPSTDGNDTATSALEDDFDASWPDPLSHLPPRGGEPVERPPSTYAPNETRQEIFHGYTFIFYDKGQFNTLLAPITNGKGKALYTNVEPNSTTVDDFILYVKTEAGEKGLGSFEDGSEGRGVVVVRFIPSKGDSVDWYADFFTQVSLRLDHRPIEQNEFLEAILINDAGILRRPLEVDPTQVPSDTAPQQQANADLNSMDIDQPNVSQNTQESSLGSKTVASKSRVRRAATRRFAGFDADDDEEEAMTPPVTESAPPNVSANDEPEEGLFVSQEVPPPEEIAESSNETTNKSTRRKRPAAQDDSIEDIIPTAAAVKRRRIAAGEEAVPRHKSPEARIAPDPKAASKGKKIKKEIDVLDVARQQREEMEARVKAEKEDLANLPDDVDLSEIRRLHIVEEMPIRQPTANNSHDQDAENSRWDPRWNGRKNFKRFRTRGEVTGRPPQKVIVPLAHVKTKEFGIGDDYWLEDSQSKKKGSEIQKSGTNTTESAASPASRPASRQQRIVLSDDSEEEEDQAMPDEEPEPEPEPGPEPEPEPESEPEPEPTPAPRARSTRAAATATQSQNTTQTQSQRQTRAKRAAPAAPAKEPPAKKARATRKPIEVADSDDSDDEL</sequence>
<evidence type="ECO:0000256" key="14">
    <source>
        <dbReference type="ARBA" id="ARBA00032997"/>
    </source>
</evidence>
<evidence type="ECO:0000256" key="9">
    <source>
        <dbReference type="ARBA" id="ARBA00022824"/>
    </source>
</evidence>
<feature type="region of interest" description="Disordered" evidence="16">
    <location>
        <begin position="902"/>
        <end position="1010"/>
    </location>
</feature>
<dbReference type="PANTHER" id="PTHR12886">
    <property type="entry name" value="PIG-M MANNOSYLTRANSFERASE"/>
    <property type="match status" value="1"/>
</dbReference>
<evidence type="ECO:0000256" key="17">
    <source>
        <dbReference type="SAM" id="Phobius"/>
    </source>
</evidence>
<evidence type="ECO:0000256" key="1">
    <source>
        <dbReference type="ARBA" id="ARBA00004477"/>
    </source>
</evidence>
<feature type="compositionally biased region" description="Acidic residues" evidence="16">
    <location>
        <begin position="1210"/>
        <end position="1245"/>
    </location>
</feature>
<evidence type="ECO:0000256" key="4">
    <source>
        <dbReference type="ARBA" id="ARBA00013797"/>
    </source>
</evidence>
<feature type="transmembrane region" description="Helical" evidence="17">
    <location>
        <begin position="261"/>
        <end position="280"/>
    </location>
</feature>
<dbReference type="InterPro" id="IPR007704">
    <property type="entry name" value="PIG-M"/>
</dbReference>
<dbReference type="GO" id="GO:1990529">
    <property type="term" value="C:glycosylphosphatidylinositol-mannosyltransferase I complex"/>
    <property type="evidence" value="ECO:0007669"/>
    <property type="project" value="TreeGrafter"/>
</dbReference>
<feature type="compositionally biased region" description="Basic residues" evidence="16">
    <location>
        <begin position="1127"/>
        <end position="1136"/>
    </location>
</feature>
<evidence type="ECO:0000256" key="8">
    <source>
        <dbReference type="ARBA" id="ARBA00022692"/>
    </source>
</evidence>
<evidence type="ECO:0000313" key="20">
    <source>
        <dbReference type="Proteomes" id="UP000326340"/>
    </source>
</evidence>
<evidence type="ECO:0000256" key="13">
    <source>
        <dbReference type="ARBA" id="ARBA00030167"/>
    </source>
</evidence>
<keyword evidence="5" id="KW-0337">GPI-anchor biosynthesis</keyword>
<gene>
    <name evidence="19" type="primary">GPI14</name>
    <name evidence="19" type="ORF">CSHISOI_05556</name>
</gene>
<keyword evidence="15" id="KW-0175">Coiled coil</keyword>
<keyword evidence="7 19" id="KW-0808">Transferase</keyword>
<feature type="coiled-coil region" evidence="15">
    <location>
        <begin position="1053"/>
        <end position="1087"/>
    </location>
</feature>
<feature type="transmembrane region" description="Helical" evidence="17">
    <location>
        <begin position="84"/>
        <end position="105"/>
    </location>
</feature>
<keyword evidence="20" id="KW-1185">Reference proteome</keyword>
<feature type="region of interest" description="Disordered" evidence="16">
    <location>
        <begin position="1101"/>
        <end position="1315"/>
    </location>
</feature>
<reference evidence="19 20" key="1">
    <citation type="journal article" date="2019" name="Sci. Rep.">
        <title>Colletotrichum shisoi sp. nov., an anthracnose pathogen of Perilla frutescens in Japan: molecular phylogenetic, morphological and genomic evidence.</title>
        <authorList>
            <person name="Gan P."/>
            <person name="Tsushima A."/>
            <person name="Hiroyama R."/>
            <person name="Narusaka M."/>
            <person name="Takano Y."/>
            <person name="Narusaka Y."/>
            <person name="Kawaradani M."/>
            <person name="Damm U."/>
            <person name="Shirasu K."/>
        </authorList>
    </citation>
    <scope>NUCLEOTIDE SEQUENCE [LARGE SCALE GENOMIC DNA]</scope>
    <source>
        <strain evidence="19 20">PG-2018a</strain>
    </source>
</reference>
<evidence type="ECO:0000256" key="2">
    <source>
        <dbReference type="ARBA" id="ARBA00004687"/>
    </source>
</evidence>
<dbReference type="OrthoDB" id="552194at2759"/>
<feature type="compositionally biased region" description="Low complexity" evidence="16">
    <location>
        <begin position="1191"/>
        <end position="1205"/>
    </location>
</feature>
<dbReference type="GO" id="GO:0006506">
    <property type="term" value="P:GPI anchor biosynthetic process"/>
    <property type="evidence" value="ECO:0007669"/>
    <property type="project" value="UniProtKB-UniPathway"/>
</dbReference>